<dbReference type="AlphaFoldDB" id="A0A5E4M2M7"/>
<dbReference type="EMBL" id="CABPRJ010000033">
    <property type="protein sequence ID" value="VVC26421.1"/>
    <property type="molecule type" value="Genomic_DNA"/>
</dbReference>
<reference evidence="2 3" key="1">
    <citation type="submission" date="2019-08" db="EMBL/GenBank/DDBJ databases">
        <authorList>
            <person name="Alioto T."/>
            <person name="Alioto T."/>
            <person name="Gomez Garrido J."/>
        </authorList>
    </citation>
    <scope>NUCLEOTIDE SEQUENCE [LARGE SCALE GENOMIC DNA]</scope>
</reference>
<dbReference type="Proteomes" id="UP000325440">
    <property type="component" value="Unassembled WGS sequence"/>
</dbReference>
<name>A0A5E4M2M7_9HEMI</name>
<feature type="compositionally biased region" description="Pro residues" evidence="1">
    <location>
        <begin position="8"/>
        <end position="20"/>
    </location>
</feature>
<evidence type="ECO:0000313" key="3">
    <source>
        <dbReference type="Proteomes" id="UP000325440"/>
    </source>
</evidence>
<accession>A0A5E4M2M7</accession>
<sequence>MSTFVLSPTPPPPPLPPPSPRARGLRYPADRSAQGDGNRAEKRRPVRAAVFAVRASSVAAGPSIESSVRPSG</sequence>
<feature type="non-terminal residue" evidence="2">
    <location>
        <position position="72"/>
    </location>
</feature>
<feature type="region of interest" description="Disordered" evidence="1">
    <location>
        <begin position="1"/>
        <end position="45"/>
    </location>
</feature>
<protein>
    <submittedName>
        <fullName evidence="2">Uncharacterized protein</fullName>
    </submittedName>
</protein>
<keyword evidence="3" id="KW-1185">Reference proteome</keyword>
<organism evidence="2 3">
    <name type="scientific">Cinara cedri</name>
    <dbReference type="NCBI Taxonomy" id="506608"/>
    <lineage>
        <taxon>Eukaryota</taxon>
        <taxon>Metazoa</taxon>
        <taxon>Ecdysozoa</taxon>
        <taxon>Arthropoda</taxon>
        <taxon>Hexapoda</taxon>
        <taxon>Insecta</taxon>
        <taxon>Pterygota</taxon>
        <taxon>Neoptera</taxon>
        <taxon>Paraneoptera</taxon>
        <taxon>Hemiptera</taxon>
        <taxon>Sternorrhyncha</taxon>
        <taxon>Aphidomorpha</taxon>
        <taxon>Aphidoidea</taxon>
        <taxon>Aphididae</taxon>
        <taxon>Lachninae</taxon>
        <taxon>Cinara</taxon>
    </lineage>
</organism>
<gene>
    <name evidence="2" type="ORF">CINCED_3A000088</name>
</gene>
<evidence type="ECO:0000256" key="1">
    <source>
        <dbReference type="SAM" id="MobiDB-lite"/>
    </source>
</evidence>
<evidence type="ECO:0000313" key="2">
    <source>
        <dbReference type="EMBL" id="VVC26421.1"/>
    </source>
</evidence>
<proteinExistence type="predicted"/>